<organism evidence="1">
    <name type="scientific">Arion vulgaris</name>
    <dbReference type="NCBI Taxonomy" id="1028688"/>
    <lineage>
        <taxon>Eukaryota</taxon>
        <taxon>Metazoa</taxon>
        <taxon>Spiralia</taxon>
        <taxon>Lophotrochozoa</taxon>
        <taxon>Mollusca</taxon>
        <taxon>Gastropoda</taxon>
        <taxon>Heterobranchia</taxon>
        <taxon>Euthyneura</taxon>
        <taxon>Panpulmonata</taxon>
        <taxon>Eupulmonata</taxon>
        <taxon>Stylommatophora</taxon>
        <taxon>Helicina</taxon>
        <taxon>Arionoidea</taxon>
        <taxon>Arionidae</taxon>
        <taxon>Arion</taxon>
    </lineage>
</organism>
<evidence type="ECO:0000313" key="1">
    <source>
        <dbReference type="EMBL" id="CEK63413.1"/>
    </source>
</evidence>
<dbReference type="EMBL" id="HACG01016548">
    <property type="protein sequence ID" value="CEK63413.1"/>
    <property type="molecule type" value="Transcribed_RNA"/>
</dbReference>
<name>A0A0B6Z4F1_9EUPU</name>
<proteinExistence type="predicted"/>
<reference evidence="1" key="1">
    <citation type="submission" date="2014-12" db="EMBL/GenBank/DDBJ databases">
        <title>Insight into the proteome of Arion vulgaris.</title>
        <authorList>
            <person name="Aradska J."/>
            <person name="Bulat T."/>
            <person name="Smidak R."/>
            <person name="Sarate P."/>
            <person name="Gangsoo J."/>
            <person name="Sialana F."/>
            <person name="Bilban M."/>
            <person name="Lubec G."/>
        </authorList>
    </citation>
    <scope>NUCLEOTIDE SEQUENCE</scope>
    <source>
        <tissue evidence="1">Skin</tissue>
    </source>
</reference>
<gene>
    <name evidence="1" type="primary">ORF48222</name>
</gene>
<sequence>MNQSIKTTTNAKIHKYFKCEQSINKMSLLENSMKKTLSVSTSETRRLHGHLHQHMSRIHGLPNNAEYGCVYVTQETRCVVCSMVDTSCGVCNMVSSTFQIHYLVNGRCDTIPGTQ</sequence>
<dbReference type="AlphaFoldDB" id="A0A0B6Z4F1"/>
<protein>
    <submittedName>
        <fullName evidence="1">Uncharacterized protein</fullName>
    </submittedName>
</protein>
<accession>A0A0B6Z4F1</accession>